<proteinExistence type="predicted"/>
<dbReference type="InterPro" id="IPR010611">
    <property type="entry name" value="3D_dom"/>
</dbReference>
<dbReference type="GO" id="GO:0019867">
    <property type="term" value="C:outer membrane"/>
    <property type="evidence" value="ECO:0007669"/>
    <property type="project" value="InterPro"/>
</dbReference>
<evidence type="ECO:0000256" key="5">
    <source>
        <dbReference type="ARBA" id="ARBA00030918"/>
    </source>
</evidence>
<comment type="caution">
    <text evidence="8">The sequence shown here is derived from an EMBL/GenBank/DDBJ whole genome shotgun (WGS) entry which is preliminary data.</text>
</comment>
<keyword evidence="4" id="KW-0961">Cell wall biogenesis/degradation</keyword>
<dbReference type="EMBL" id="NISI01000002">
    <property type="protein sequence ID" value="OWR04635.1"/>
    <property type="molecule type" value="Genomic_DNA"/>
</dbReference>
<evidence type="ECO:0000313" key="9">
    <source>
        <dbReference type="Proteomes" id="UP000197446"/>
    </source>
</evidence>
<dbReference type="Pfam" id="PF06725">
    <property type="entry name" value="3D"/>
    <property type="match status" value="1"/>
</dbReference>
<dbReference type="SUPFAM" id="SSF50685">
    <property type="entry name" value="Barwin-like endoglucanases"/>
    <property type="match status" value="1"/>
</dbReference>
<evidence type="ECO:0000256" key="2">
    <source>
        <dbReference type="ARBA" id="ARBA00012587"/>
    </source>
</evidence>
<dbReference type="Pfam" id="PF03562">
    <property type="entry name" value="MltA"/>
    <property type="match status" value="1"/>
</dbReference>
<sequence length="392" mass="42206">MVHQMMKTKISSAPRASRARSSMAWWARGMVAVILGSLAACSSPPLQSPSPTPGSPASTPVPAAPSARSAQRWVAADWRDLPGWGSDDLLAAWPALLAGCQRPAPGWAEFCARAALQSPADPMEAAVLLMKHLRPWRLAADTGETTGLLTGYFEPQLAARRSRQGTFQWALHALPADPALRRTPRRDIDANPRFAALELAYVDDPFGLLQLQIQGSGRLAVRDAAGVERITRVAYAGHNDQPFQSVVRALLDRGEISDATPRTLAAWASRNPTRINDALAVNPRVVYFREEPLPDANIGPRGAQGVPLTPGRSVAVDRSVIALGTPLWLDSTEPLSTTPMRRLVMAQDTGSAIVGAVRADLFWGWGEEAALNASRTKQALRLWALLPQGVTP</sequence>
<dbReference type="InterPro" id="IPR036908">
    <property type="entry name" value="RlpA-like_sf"/>
</dbReference>
<dbReference type="GO" id="GO:0009253">
    <property type="term" value="P:peptidoglycan catabolic process"/>
    <property type="evidence" value="ECO:0007669"/>
    <property type="project" value="TreeGrafter"/>
</dbReference>
<reference evidence="8 9" key="1">
    <citation type="journal article" date="2007" name="Int. J. Syst. Evol. Microbiol.">
        <title>Description of Pelomonas aquatica sp. nov. and Pelomonas puraquae sp. nov., isolated from industrial and haemodialysis water.</title>
        <authorList>
            <person name="Gomila M."/>
            <person name="Bowien B."/>
            <person name="Falsen E."/>
            <person name="Moore E.R."/>
            <person name="Lalucat J."/>
        </authorList>
    </citation>
    <scope>NUCLEOTIDE SEQUENCE [LARGE SCALE GENOMIC DNA]</scope>
    <source>
        <strain evidence="8 9">CCUG 52769</strain>
    </source>
</reference>
<dbReference type="InterPro" id="IPR005300">
    <property type="entry name" value="MltA_B"/>
</dbReference>
<organism evidence="8 9">
    <name type="scientific">Roseateles puraquae</name>
    <dbReference type="NCBI Taxonomy" id="431059"/>
    <lineage>
        <taxon>Bacteria</taxon>
        <taxon>Pseudomonadati</taxon>
        <taxon>Pseudomonadota</taxon>
        <taxon>Betaproteobacteria</taxon>
        <taxon>Burkholderiales</taxon>
        <taxon>Sphaerotilaceae</taxon>
        <taxon>Roseateles</taxon>
    </lineage>
</organism>
<protein>
    <recommendedName>
        <fullName evidence="2">peptidoglycan lytic exotransglycosylase</fullName>
        <ecNumber evidence="2">4.2.2.n1</ecNumber>
    </recommendedName>
    <alternativeName>
        <fullName evidence="5">Murein hydrolase A</fullName>
    </alternativeName>
</protein>
<keyword evidence="3" id="KW-0456">Lyase</keyword>
<feature type="region of interest" description="Disordered" evidence="6">
    <location>
        <begin position="44"/>
        <end position="66"/>
    </location>
</feature>
<feature type="compositionally biased region" description="Low complexity" evidence="6">
    <location>
        <begin position="55"/>
        <end position="66"/>
    </location>
</feature>
<dbReference type="GO" id="GO:0008933">
    <property type="term" value="F:peptidoglycan lytic transglycosylase activity"/>
    <property type="evidence" value="ECO:0007669"/>
    <property type="project" value="TreeGrafter"/>
</dbReference>
<dbReference type="GO" id="GO:0071555">
    <property type="term" value="P:cell wall organization"/>
    <property type="evidence" value="ECO:0007669"/>
    <property type="project" value="UniProtKB-KW"/>
</dbReference>
<evidence type="ECO:0000256" key="6">
    <source>
        <dbReference type="SAM" id="MobiDB-lite"/>
    </source>
</evidence>
<dbReference type="OrthoDB" id="9783686at2"/>
<comment type="catalytic activity">
    <reaction evidence="1">
        <text>Exolytic cleavage of the (1-&gt;4)-beta-glycosidic linkage between N-acetylmuramic acid (MurNAc) and N-acetylglucosamine (GlcNAc) residues in peptidoglycan, from either the reducing or the non-reducing ends of the peptidoglycan chains, with concomitant formation of a 1,6-anhydrobond in the MurNAc residue.</text>
        <dbReference type="EC" id="4.2.2.n1"/>
    </reaction>
</comment>
<gene>
    <name evidence="8" type="ORF">CDO81_08615</name>
</gene>
<accession>A0A254N9G8</accession>
<dbReference type="SMART" id="SM00925">
    <property type="entry name" value="MltA"/>
    <property type="match status" value="1"/>
</dbReference>
<dbReference type="GO" id="GO:0004553">
    <property type="term" value="F:hydrolase activity, hydrolyzing O-glycosyl compounds"/>
    <property type="evidence" value="ECO:0007669"/>
    <property type="project" value="InterPro"/>
</dbReference>
<dbReference type="GO" id="GO:0009254">
    <property type="term" value="P:peptidoglycan turnover"/>
    <property type="evidence" value="ECO:0007669"/>
    <property type="project" value="InterPro"/>
</dbReference>
<evidence type="ECO:0000256" key="4">
    <source>
        <dbReference type="ARBA" id="ARBA00023316"/>
    </source>
</evidence>
<evidence type="ECO:0000313" key="8">
    <source>
        <dbReference type="EMBL" id="OWR04635.1"/>
    </source>
</evidence>
<dbReference type="CDD" id="cd14485">
    <property type="entry name" value="mltA_like_LT_A"/>
    <property type="match status" value="1"/>
</dbReference>
<evidence type="ECO:0000256" key="3">
    <source>
        <dbReference type="ARBA" id="ARBA00023239"/>
    </source>
</evidence>
<dbReference type="AlphaFoldDB" id="A0A254N9G8"/>
<feature type="domain" description="Lytic transglycosylase MltA" evidence="7">
    <location>
        <begin position="156"/>
        <end position="289"/>
    </location>
</feature>
<evidence type="ECO:0000259" key="7">
    <source>
        <dbReference type="SMART" id="SM00925"/>
    </source>
</evidence>
<dbReference type="Proteomes" id="UP000197446">
    <property type="component" value="Unassembled WGS sequence"/>
</dbReference>
<keyword evidence="9" id="KW-1185">Reference proteome</keyword>
<dbReference type="PANTHER" id="PTHR30124:SF0">
    <property type="entry name" value="MEMBRANE-BOUND LYTIC MUREIN TRANSGLYCOSYLASE A"/>
    <property type="match status" value="1"/>
</dbReference>
<dbReference type="Gene3D" id="2.40.40.10">
    <property type="entry name" value="RlpA-like domain"/>
    <property type="match status" value="2"/>
</dbReference>
<dbReference type="PANTHER" id="PTHR30124">
    <property type="entry name" value="MEMBRANE-BOUND LYTIC MUREIN TRANSGLYCOSYLASE A"/>
    <property type="match status" value="1"/>
</dbReference>
<evidence type="ECO:0000256" key="1">
    <source>
        <dbReference type="ARBA" id="ARBA00001420"/>
    </source>
</evidence>
<dbReference type="InterPro" id="IPR026044">
    <property type="entry name" value="MltA"/>
</dbReference>
<dbReference type="PIRSF" id="PIRSF019422">
    <property type="entry name" value="MltA"/>
    <property type="match status" value="1"/>
</dbReference>
<dbReference type="EC" id="4.2.2.n1" evidence="2"/>
<name>A0A254N9G8_9BURK</name>